<dbReference type="Gene3D" id="2.30.40.10">
    <property type="entry name" value="Urease, subunit C, domain 1"/>
    <property type="match status" value="1"/>
</dbReference>
<keyword evidence="3" id="KW-1185">Reference proteome</keyword>
<evidence type="ECO:0000313" key="3">
    <source>
        <dbReference type="Proteomes" id="UP001597114"/>
    </source>
</evidence>
<dbReference type="Gene3D" id="3.20.20.140">
    <property type="entry name" value="Metal-dependent hydrolases"/>
    <property type="match status" value="1"/>
</dbReference>
<gene>
    <name evidence="2" type="ORF">ACFSJD_16835</name>
</gene>
<dbReference type="InterPro" id="IPR011059">
    <property type="entry name" value="Metal-dep_hydrolase_composite"/>
</dbReference>
<dbReference type="CDD" id="cd01300">
    <property type="entry name" value="YtcJ_like"/>
    <property type="match status" value="1"/>
</dbReference>
<protein>
    <submittedName>
        <fullName evidence="2">Amidohydrolase</fullName>
        <ecNumber evidence="2">3.5.-.-</ecNumber>
    </submittedName>
</protein>
<sequence>MPDQPPDRAAYPKSGADMVIRARAVHTLVSGQEAQRAVAVRGDRIVAVSADRDGLDDWITPDTTVIDEPAATVLPSFDDTHTHLIFAAHGAHDVPVHRAKDIAEFLHLIRERAAITPDGEWIRTTTNWQELNLADRRMPTATELDTATDRHPILVKRGGHNDVVNSYALRLAGITEDTPAPSGGLIGRNTDGTLNGRLVDTAIHLVEHLLPPADDQRRISGLDLASHDYARTGIGTVRDCAVPLPDLDVLQRTLDAGRLGTRVRALVSAMGKADPDDVDGLLDGMEPWRYRHDPWLRVWGMKFMLDGGLEGGATEEPYVGHDDFCGLLLWEPDALTEAIERVVRRGWRVGTHAFGDRAVRILLDIYENVLERNPALPPHSLVIEHGGLAGPEQRARAIALGIPVTIQQPLMHDTAEVGISHWGQERVANLFPAREWIDEGALVTAGSDFPVGPFGAMPSVWGMVTRQTVVGVQGREHAISRDEAIALHTTDAARLVGESDLRGRLTPGRLADLTVWPTDPRNCSIAELRDLRPSFTVVGGRTTHDARLTS</sequence>
<dbReference type="InterPro" id="IPR032466">
    <property type="entry name" value="Metal_Hydrolase"/>
</dbReference>
<name>A0ABW4EV87_9PSEU</name>
<accession>A0ABW4EV87</accession>
<dbReference type="InterPro" id="IPR013108">
    <property type="entry name" value="Amidohydro_3"/>
</dbReference>
<dbReference type="PANTHER" id="PTHR22642">
    <property type="entry name" value="IMIDAZOLONEPROPIONASE"/>
    <property type="match status" value="1"/>
</dbReference>
<dbReference type="EMBL" id="JBHUCO010000015">
    <property type="protein sequence ID" value="MFD1519163.1"/>
    <property type="molecule type" value="Genomic_DNA"/>
</dbReference>
<dbReference type="RefSeq" id="WP_344718692.1">
    <property type="nucleotide sequence ID" value="NZ_BAAAUS010000001.1"/>
</dbReference>
<dbReference type="GO" id="GO:0016787">
    <property type="term" value="F:hydrolase activity"/>
    <property type="evidence" value="ECO:0007669"/>
    <property type="project" value="UniProtKB-KW"/>
</dbReference>
<organism evidence="2 3">
    <name type="scientific">Pseudonocardia yunnanensis</name>
    <dbReference type="NCBI Taxonomy" id="58107"/>
    <lineage>
        <taxon>Bacteria</taxon>
        <taxon>Bacillati</taxon>
        <taxon>Actinomycetota</taxon>
        <taxon>Actinomycetes</taxon>
        <taxon>Pseudonocardiales</taxon>
        <taxon>Pseudonocardiaceae</taxon>
        <taxon>Pseudonocardia</taxon>
    </lineage>
</organism>
<reference evidence="3" key="1">
    <citation type="journal article" date="2019" name="Int. J. Syst. Evol. Microbiol.">
        <title>The Global Catalogue of Microorganisms (GCM) 10K type strain sequencing project: providing services to taxonomists for standard genome sequencing and annotation.</title>
        <authorList>
            <consortium name="The Broad Institute Genomics Platform"/>
            <consortium name="The Broad Institute Genome Sequencing Center for Infectious Disease"/>
            <person name="Wu L."/>
            <person name="Ma J."/>
        </authorList>
    </citation>
    <scope>NUCLEOTIDE SEQUENCE [LARGE SCALE GENOMIC DNA]</scope>
    <source>
        <strain evidence="3">CCM 7043</strain>
    </source>
</reference>
<dbReference type="SUPFAM" id="SSF51556">
    <property type="entry name" value="Metallo-dependent hydrolases"/>
    <property type="match status" value="1"/>
</dbReference>
<evidence type="ECO:0000259" key="1">
    <source>
        <dbReference type="Pfam" id="PF07969"/>
    </source>
</evidence>
<feature type="domain" description="Amidohydrolase 3" evidence="1">
    <location>
        <begin position="71"/>
        <end position="543"/>
    </location>
</feature>
<keyword evidence="2" id="KW-0378">Hydrolase</keyword>
<dbReference type="EC" id="3.5.-.-" evidence="2"/>
<dbReference type="Gene3D" id="3.10.310.70">
    <property type="match status" value="1"/>
</dbReference>
<dbReference type="PANTHER" id="PTHR22642:SF2">
    <property type="entry name" value="PROTEIN LONG AFTER FAR-RED 3"/>
    <property type="match status" value="1"/>
</dbReference>
<comment type="caution">
    <text evidence="2">The sequence shown here is derived from an EMBL/GenBank/DDBJ whole genome shotgun (WGS) entry which is preliminary data.</text>
</comment>
<dbReference type="InterPro" id="IPR033932">
    <property type="entry name" value="YtcJ-like"/>
</dbReference>
<proteinExistence type="predicted"/>
<dbReference type="SUPFAM" id="SSF51338">
    <property type="entry name" value="Composite domain of metallo-dependent hydrolases"/>
    <property type="match status" value="1"/>
</dbReference>
<dbReference type="Proteomes" id="UP001597114">
    <property type="component" value="Unassembled WGS sequence"/>
</dbReference>
<evidence type="ECO:0000313" key="2">
    <source>
        <dbReference type="EMBL" id="MFD1519163.1"/>
    </source>
</evidence>
<dbReference type="Pfam" id="PF07969">
    <property type="entry name" value="Amidohydro_3"/>
    <property type="match status" value="1"/>
</dbReference>